<gene>
    <name evidence="3" type="ORF">PBRA_008562</name>
</gene>
<dbReference type="STRING" id="37360.A0A0G4J261"/>
<protein>
    <recommendedName>
        <fullName evidence="5">Pentacotripeptide-repeat region of PRORP domain-containing protein</fullName>
    </recommendedName>
</protein>
<accession>A0A0G4J261</accession>
<dbReference type="Gene3D" id="1.25.40.10">
    <property type="entry name" value="Tetratricopeptide repeat domain"/>
    <property type="match status" value="3"/>
</dbReference>
<dbReference type="InterPro" id="IPR011990">
    <property type="entry name" value="TPR-like_helical_dom_sf"/>
</dbReference>
<reference evidence="3 4" key="1">
    <citation type="submission" date="2015-02" db="EMBL/GenBank/DDBJ databases">
        <authorList>
            <person name="Chooi Y.-H."/>
        </authorList>
    </citation>
    <scope>NUCLEOTIDE SEQUENCE [LARGE SCALE GENOMIC DNA]</scope>
    <source>
        <strain evidence="3">E3</strain>
    </source>
</reference>
<keyword evidence="4" id="KW-1185">Reference proteome</keyword>
<dbReference type="NCBIfam" id="TIGR00756">
    <property type="entry name" value="PPR"/>
    <property type="match status" value="1"/>
</dbReference>
<dbReference type="Pfam" id="PF01535">
    <property type="entry name" value="PPR"/>
    <property type="match status" value="3"/>
</dbReference>
<proteinExistence type="predicted"/>
<evidence type="ECO:0000313" key="3">
    <source>
        <dbReference type="EMBL" id="CEP01620.1"/>
    </source>
</evidence>
<dbReference type="EMBL" id="CDSF01000114">
    <property type="protein sequence ID" value="CEP01620.1"/>
    <property type="molecule type" value="Genomic_DNA"/>
</dbReference>
<dbReference type="AlphaFoldDB" id="A0A0G4J261"/>
<evidence type="ECO:0000256" key="2">
    <source>
        <dbReference type="PROSITE-ProRule" id="PRU00708"/>
    </source>
</evidence>
<dbReference type="PANTHER" id="PTHR47447:SF17">
    <property type="entry name" value="OS12G0638900 PROTEIN"/>
    <property type="match status" value="1"/>
</dbReference>
<evidence type="ECO:0000313" key="4">
    <source>
        <dbReference type="Proteomes" id="UP000039324"/>
    </source>
</evidence>
<feature type="repeat" description="PPR" evidence="2">
    <location>
        <begin position="423"/>
        <end position="457"/>
    </location>
</feature>
<sequence length="561" mass="60395">MLLHLASRRVIVGARQQQQHPSAYAAWAGRHCRCYADHRSRPPHDAAGRSAPPSPAYVRFLRAPSMPRAVRALQAETAPGRALAVFHSVLETGTRPEIAFYQAMMSFCRRNLPGKAPHILSTAVGRGIVPNDTLFGTFVHACLATDPPIFQEALDLYTRHGPRTHSSIYAMAHLCRKASHPDAALPLVADVVDNDVEMSTRLFSMFAACCAESSSSVQAGADTAERLLDMIRTGSVDPGHVVDASLGNLVKALLADHRLSTSLQALDVMNSIGLPPSMPVCTNVLSALGDADRLGDAMALFRTMVDRNLMISGPVFSVLCACSGRARDRASLEALHRYAIEHAAEPLLGDPFVVAALASAYGRCQDVTAVRQLERIAQDRCWADDDEVIVRTFISAYDRCGDVQAAAAVFQRRIGRPRSAPPDVSTFNAMIAAYSHHGRFADAIDVIARLKGACLRLNVAAWTNILSVFVNAQRVVDAMATFDEMVRAKMDVDAPVFTRLVTCCGRAGDDAAVRKLEQYAQSRAALSGNGLVACAFASAHRSRGDDPRLEVTNNGADAVAG</sequence>
<organism evidence="3 4">
    <name type="scientific">Plasmodiophora brassicae</name>
    <name type="common">Clubroot disease agent</name>
    <dbReference type="NCBI Taxonomy" id="37360"/>
    <lineage>
        <taxon>Eukaryota</taxon>
        <taxon>Sar</taxon>
        <taxon>Rhizaria</taxon>
        <taxon>Endomyxa</taxon>
        <taxon>Phytomyxea</taxon>
        <taxon>Plasmodiophorida</taxon>
        <taxon>Plasmodiophoridae</taxon>
        <taxon>Plasmodiophora</taxon>
    </lineage>
</organism>
<dbReference type="InterPro" id="IPR002885">
    <property type="entry name" value="PPR_rpt"/>
</dbReference>
<dbReference type="Proteomes" id="UP000039324">
    <property type="component" value="Unassembled WGS sequence"/>
</dbReference>
<evidence type="ECO:0000256" key="1">
    <source>
        <dbReference type="ARBA" id="ARBA00022737"/>
    </source>
</evidence>
<dbReference type="PROSITE" id="PS51375">
    <property type="entry name" value="PPR"/>
    <property type="match status" value="1"/>
</dbReference>
<keyword evidence="1" id="KW-0677">Repeat</keyword>
<name>A0A0G4J261_PLABS</name>
<dbReference type="OrthoDB" id="185373at2759"/>
<dbReference type="PANTHER" id="PTHR47447">
    <property type="entry name" value="OS03G0856100 PROTEIN"/>
    <property type="match status" value="1"/>
</dbReference>
<evidence type="ECO:0008006" key="5">
    <source>
        <dbReference type="Google" id="ProtNLM"/>
    </source>
</evidence>